<keyword evidence="4 5" id="KW-0804">Transcription</keyword>
<dbReference type="InterPro" id="IPR036735">
    <property type="entry name" value="NGN_dom_sf"/>
</dbReference>
<dbReference type="FunFam" id="2.30.30.30:FF:000002">
    <property type="entry name" value="Transcription termination/antitermination factor NusG"/>
    <property type="match status" value="1"/>
</dbReference>
<reference evidence="10" key="1">
    <citation type="submission" date="2016-06" db="EMBL/GenBank/DDBJ databases">
        <authorList>
            <person name="Petersen J."/>
            <person name="Sayavedra L."/>
        </authorList>
    </citation>
    <scope>NUCLEOTIDE SEQUENCE [LARGE SCALE GENOMIC DNA]</scope>
    <source>
        <strain evidence="10">BazSymB</strain>
    </source>
</reference>
<evidence type="ECO:0000256" key="3">
    <source>
        <dbReference type="ARBA" id="ARBA00023015"/>
    </source>
</evidence>
<dbReference type="PROSITE" id="PS01014">
    <property type="entry name" value="NUSG"/>
    <property type="match status" value="1"/>
</dbReference>
<protein>
    <recommendedName>
        <fullName evidence="5 6">Transcription termination/antitermination protein NusG</fullName>
    </recommendedName>
</protein>
<dbReference type="CDD" id="cd06091">
    <property type="entry name" value="KOW_NusG"/>
    <property type="match status" value="1"/>
</dbReference>
<evidence type="ECO:0000313" key="9">
    <source>
        <dbReference type="EMBL" id="SEH57171.1"/>
    </source>
</evidence>
<evidence type="ECO:0000259" key="8">
    <source>
        <dbReference type="SMART" id="SM00738"/>
    </source>
</evidence>
<evidence type="ECO:0000256" key="6">
    <source>
        <dbReference type="NCBIfam" id="TIGR00922"/>
    </source>
</evidence>
<dbReference type="InterPro" id="IPR043425">
    <property type="entry name" value="NusG-like"/>
</dbReference>
<dbReference type="GO" id="GO:0032784">
    <property type="term" value="P:regulation of DNA-templated transcription elongation"/>
    <property type="evidence" value="ECO:0007669"/>
    <property type="project" value="InterPro"/>
</dbReference>
<dbReference type="GO" id="GO:0006354">
    <property type="term" value="P:DNA-templated transcription elongation"/>
    <property type="evidence" value="ECO:0007669"/>
    <property type="project" value="UniProtKB-UniRule"/>
</dbReference>
<accession>A0A1H6J8Y1</accession>
<dbReference type="InterPro" id="IPR047050">
    <property type="entry name" value="NGN"/>
</dbReference>
<feature type="domain" description="NusG-like N-terminal" evidence="8">
    <location>
        <begin position="2"/>
        <end position="111"/>
    </location>
</feature>
<organism evidence="9 10">
    <name type="scientific">Bathymodiolus azoricus thioautotrophic gill symbiont</name>
    <dbReference type="NCBI Taxonomy" id="235205"/>
    <lineage>
        <taxon>Bacteria</taxon>
        <taxon>Pseudomonadati</taxon>
        <taxon>Pseudomonadota</taxon>
        <taxon>Gammaproteobacteria</taxon>
        <taxon>sulfur-oxidizing symbionts</taxon>
    </lineage>
</organism>
<keyword evidence="1 5" id="KW-0806">Transcription termination</keyword>
<dbReference type="SUPFAM" id="SSF50104">
    <property type="entry name" value="Translation proteins SH3-like domain"/>
    <property type="match status" value="1"/>
</dbReference>
<evidence type="ECO:0000256" key="7">
    <source>
        <dbReference type="RuleBase" id="RU000538"/>
    </source>
</evidence>
<dbReference type="NCBIfam" id="TIGR00922">
    <property type="entry name" value="nusG"/>
    <property type="match status" value="1"/>
</dbReference>
<dbReference type="GO" id="GO:0006353">
    <property type="term" value="P:DNA-templated transcription termination"/>
    <property type="evidence" value="ECO:0007669"/>
    <property type="project" value="UniProtKB-UniRule"/>
</dbReference>
<dbReference type="GO" id="GO:0005829">
    <property type="term" value="C:cytosol"/>
    <property type="evidence" value="ECO:0007669"/>
    <property type="project" value="TreeGrafter"/>
</dbReference>
<dbReference type="AlphaFoldDB" id="A0A1H6J8Y1"/>
<dbReference type="PRINTS" id="PR00338">
    <property type="entry name" value="NUSGTNSCPFCT"/>
</dbReference>
<dbReference type="STRING" id="235205.BAZSYMB_SCAFFOLD00004_11"/>
<dbReference type="InterPro" id="IPR008991">
    <property type="entry name" value="Translation_prot_SH3-like_sf"/>
</dbReference>
<dbReference type="EMBL" id="CVUD02000032">
    <property type="protein sequence ID" value="SEH57171.1"/>
    <property type="molecule type" value="Genomic_DNA"/>
</dbReference>
<dbReference type="InterPro" id="IPR015869">
    <property type="entry name" value="Transcrpt_antiterm_NusG_bac_CS"/>
</dbReference>
<dbReference type="Proteomes" id="UP000198559">
    <property type="component" value="Unassembled WGS sequence"/>
</dbReference>
<dbReference type="InterPro" id="IPR014722">
    <property type="entry name" value="Rib_uL2_dom2"/>
</dbReference>
<evidence type="ECO:0000256" key="4">
    <source>
        <dbReference type="ARBA" id="ARBA00023163"/>
    </source>
</evidence>
<dbReference type="Pfam" id="PF02357">
    <property type="entry name" value="NusG"/>
    <property type="match status" value="1"/>
</dbReference>
<dbReference type="PANTHER" id="PTHR30265:SF2">
    <property type="entry name" value="TRANSCRIPTION TERMINATION_ANTITERMINATION PROTEIN NUSG"/>
    <property type="match status" value="1"/>
</dbReference>
<evidence type="ECO:0000256" key="1">
    <source>
        <dbReference type="ARBA" id="ARBA00022472"/>
    </source>
</evidence>
<proteinExistence type="inferred from homology"/>
<name>A0A1H6J8Y1_9GAMM</name>
<comment type="function">
    <text evidence="5 7">Participates in transcription elongation, termination and antitermination.</text>
</comment>
<evidence type="ECO:0000256" key="2">
    <source>
        <dbReference type="ARBA" id="ARBA00022814"/>
    </source>
</evidence>
<dbReference type="GO" id="GO:0031564">
    <property type="term" value="P:transcription antitermination"/>
    <property type="evidence" value="ECO:0007669"/>
    <property type="project" value="UniProtKB-UniRule"/>
</dbReference>
<evidence type="ECO:0000256" key="5">
    <source>
        <dbReference type="HAMAP-Rule" id="MF_00948"/>
    </source>
</evidence>
<keyword evidence="2 5" id="KW-0889">Transcription antitermination</keyword>
<dbReference type="CDD" id="cd09891">
    <property type="entry name" value="NGN_Bact_1"/>
    <property type="match status" value="1"/>
</dbReference>
<dbReference type="Gene3D" id="2.30.30.30">
    <property type="match status" value="1"/>
</dbReference>
<dbReference type="RefSeq" id="WP_139682595.1">
    <property type="nucleotide sequence ID" value="NZ_CAESAP020000157.1"/>
</dbReference>
<dbReference type="HAMAP" id="MF_00948">
    <property type="entry name" value="NusG"/>
    <property type="match status" value="1"/>
</dbReference>
<dbReference type="SUPFAM" id="SSF82679">
    <property type="entry name" value="N-utilization substance G protein NusG, N-terminal domain"/>
    <property type="match status" value="1"/>
</dbReference>
<sequence length="177" mass="19891">MSKRWYVLHARSGYEAKVKATIEEAIDREGLSDLLGDVMIPTEKVVELKDGQKKTAERKFFPGYMLINMELTEPSWLLVKNTNNVIGFIGGSSGKPSPITQREVDKIMARVQEGADKPKPKVAYQPGEEILVIDGPFNEFNGTVESVDYEKNLLKVEVLIFGRTTPVELEFSQVQKT</sequence>
<dbReference type="Gene3D" id="3.30.70.940">
    <property type="entry name" value="NusG, N-terminal domain"/>
    <property type="match status" value="1"/>
</dbReference>
<keyword evidence="3 5" id="KW-0805">Transcription regulation</keyword>
<dbReference type="SMART" id="SM00738">
    <property type="entry name" value="NGN"/>
    <property type="match status" value="1"/>
</dbReference>
<evidence type="ECO:0000313" key="10">
    <source>
        <dbReference type="Proteomes" id="UP000198559"/>
    </source>
</evidence>
<dbReference type="InterPro" id="IPR001062">
    <property type="entry name" value="Transcrpt_antiterm_NusG"/>
</dbReference>
<gene>
    <name evidence="5" type="primary">nusG</name>
    <name evidence="9" type="ORF">BAZSYMB_SCAFFOLD00004_11</name>
</gene>
<dbReference type="InterPro" id="IPR006645">
    <property type="entry name" value="NGN-like_dom"/>
</dbReference>
<comment type="similarity">
    <text evidence="5 7">Belongs to the NusG family.</text>
</comment>
<dbReference type="PANTHER" id="PTHR30265">
    <property type="entry name" value="RHO-INTERACTING TRANSCRIPTION TERMINATION FACTOR NUSG"/>
    <property type="match status" value="1"/>
</dbReference>